<accession>A0AAE0G673</accession>
<evidence type="ECO:0000256" key="1">
    <source>
        <dbReference type="SAM" id="MobiDB-lite"/>
    </source>
</evidence>
<feature type="domain" description="Magnesium transporter MgtE intracellular" evidence="2">
    <location>
        <begin position="95"/>
        <end position="170"/>
    </location>
</feature>
<comment type="caution">
    <text evidence="3">The sequence shown here is derived from an EMBL/GenBank/DDBJ whole genome shotgun (WGS) entry which is preliminary data.</text>
</comment>
<protein>
    <recommendedName>
        <fullName evidence="2">Magnesium transporter MgtE intracellular domain-containing protein</fullName>
    </recommendedName>
</protein>
<gene>
    <name evidence="3" type="ORF">CYMTET_19430</name>
</gene>
<sequence length="211" mass="22901">MKLRAAGHEVDSVKKDLERERTNGQAKAQKMARILAKSLEHINSLPPPADPTPYMSQLSEDELNEVMVHLDPVVATEMMKRFDVAISVGIIAQTAREQASALNSMDASHAAGILMQMDAAVRAMALASMDPGHVASMLDQLPMEDMVAFLNDLSLEKTTELLQAMDPNRHASPLPVVLACLPSPFPWPAPAPPPPPACVWPKRIRSTPSSL</sequence>
<keyword evidence="4" id="KW-1185">Reference proteome</keyword>
<feature type="compositionally biased region" description="Basic and acidic residues" evidence="1">
    <location>
        <begin position="1"/>
        <end position="22"/>
    </location>
</feature>
<organism evidence="3 4">
    <name type="scientific">Cymbomonas tetramitiformis</name>
    <dbReference type="NCBI Taxonomy" id="36881"/>
    <lineage>
        <taxon>Eukaryota</taxon>
        <taxon>Viridiplantae</taxon>
        <taxon>Chlorophyta</taxon>
        <taxon>Pyramimonadophyceae</taxon>
        <taxon>Pyramimonadales</taxon>
        <taxon>Pyramimonadaceae</taxon>
        <taxon>Cymbomonas</taxon>
    </lineage>
</organism>
<dbReference type="Proteomes" id="UP001190700">
    <property type="component" value="Unassembled WGS sequence"/>
</dbReference>
<evidence type="ECO:0000313" key="3">
    <source>
        <dbReference type="EMBL" id="KAK3272263.1"/>
    </source>
</evidence>
<dbReference type="InterPro" id="IPR006668">
    <property type="entry name" value="Mg_transptr_MgtE_intracell_dom"/>
</dbReference>
<dbReference type="Gene3D" id="1.25.60.10">
    <property type="entry name" value="MgtE N-terminal domain-like"/>
    <property type="match status" value="1"/>
</dbReference>
<dbReference type="EMBL" id="LGRX02009069">
    <property type="protein sequence ID" value="KAK3272263.1"/>
    <property type="molecule type" value="Genomic_DNA"/>
</dbReference>
<evidence type="ECO:0000259" key="2">
    <source>
        <dbReference type="Pfam" id="PF03448"/>
    </source>
</evidence>
<dbReference type="SUPFAM" id="SSF158791">
    <property type="entry name" value="MgtE N-terminal domain-like"/>
    <property type="match status" value="1"/>
</dbReference>
<dbReference type="AlphaFoldDB" id="A0AAE0G673"/>
<proteinExistence type="predicted"/>
<feature type="region of interest" description="Disordered" evidence="1">
    <location>
        <begin position="1"/>
        <end position="25"/>
    </location>
</feature>
<name>A0AAE0G673_9CHLO</name>
<dbReference type="Pfam" id="PF03448">
    <property type="entry name" value="MgtE_N"/>
    <property type="match status" value="1"/>
</dbReference>
<reference evidence="3 4" key="1">
    <citation type="journal article" date="2015" name="Genome Biol. Evol.">
        <title>Comparative Genomics of a Bacterivorous Green Alga Reveals Evolutionary Causalities and Consequences of Phago-Mixotrophic Mode of Nutrition.</title>
        <authorList>
            <person name="Burns J.A."/>
            <person name="Paasch A."/>
            <person name="Narechania A."/>
            <person name="Kim E."/>
        </authorList>
    </citation>
    <scope>NUCLEOTIDE SEQUENCE [LARGE SCALE GENOMIC DNA]</scope>
    <source>
        <strain evidence="3 4">PLY_AMNH</strain>
    </source>
</reference>
<dbReference type="InterPro" id="IPR038076">
    <property type="entry name" value="MgtE_N_sf"/>
</dbReference>
<evidence type="ECO:0000313" key="4">
    <source>
        <dbReference type="Proteomes" id="UP001190700"/>
    </source>
</evidence>